<dbReference type="EMBL" id="PDCK01000040">
    <property type="protein sequence ID" value="PRQ50379.1"/>
    <property type="molecule type" value="Genomic_DNA"/>
</dbReference>
<keyword evidence="3" id="KW-0723">Serine/threonine-protein kinase</keyword>
<dbReference type="GO" id="GO:0004674">
    <property type="term" value="F:protein serine/threonine kinase activity"/>
    <property type="evidence" value="ECO:0007669"/>
    <property type="project" value="UniProtKB-KW"/>
</dbReference>
<reference evidence="3 4" key="1">
    <citation type="journal article" date="2018" name="Nat. Genet.">
        <title>The Rosa genome provides new insights in the design of modern roses.</title>
        <authorList>
            <person name="Bendahmane M."/>
        </authorList>
    </citation>
    <scope>NUCLEOTIDE SEQUENCE [LARGE SCALE GENOMIC DNA]</scope>
    <source>
        <strain evidence="4">cv. Old Blush</strain>
    </source>
</reference>
<dbReference type="Pfam" id="PF08276">
    <property type="entry name" value="PAN_2"/>
    <property type="match status" value="1"/>
</dbReference>
<dbReference type="PANTHER" id="PTHR32444">
    <property type="entry name" value="BULB-TYPE LECTIN DOMAIN-CONTAINING PROTEIN"/>
    <property type="match status" value="1"/>
</dbReference>
<organism evidence="3 4">
    <name type="scientific">Rosa chinensis</name>
    <name type="common">China rose</name>
    <dbReference type="NCBI Taxonomy" id="74649"/>
    <lineage>
        <taxon>Eukaryota</taxon>
        <taxon>Viridiplantae</taxon>
        <taxon>Streptophyta</taxon>
        <taxon>Embryophyta</taxon>
        <taxon>Tracheophyta</taxon>
        <taxon>Spermatophyta</taxon>
        <taxon>Magnoliopsida</taxon>
        <taxon>eudicotyledons</taxon>
        <taxon>Gunneridae</taxon>
        <taxon>Pentapetalae</taxon>
        <taxon>rosids</taxon>
        <taxon>fabids</taxon>
        <taxon>Rosales</taxon>
        <taxon>Rosaceae</taxon>
        <taxon>Rosoideae</taxon>
        <taxon>Rosoideae incertae sedis</taxon>
        <taxon>Rosa</taxon>
    </lineage>
</organism>
<dbReference type="OMA" id="HTRMANS"/>
<dbReference type="InterPro" id="IPR003609">
    <property type="entry name" value="Pan_app"/>
</dbReference>
<dbReference type="STRING" id="74649.A0A2P6RVC4"/>
<evidence type="ECO:0000313" key="4">
    <source>
        <dbReference type="Proteomes" id="UP000238479"/>
    </source>
</evidence>
<feature type="domain" description="Apple" evidence="2">
    <location>
        <begin position="3"/>
        <end position="58"/>
    </location>
</feature>
<accession>A0A2P6RVC4</accession>
<keyword evidence="3" id="KW-0808">Transferase</keyword>
<dbReference type="Proteomes" id="UP000238479">
    <property type="component" value="Chromosome 2"/>
</dbReference>
<dbReference type="AlphaFoldDB" id="A0A2P6RVC4"/>
<keyword evidence="4" id="KW-1185">Reference proteome</keyword>
<evidence type="ECO:0000313" key="3">
    <source>
        <dbReference type="EMBL" id="PRQ50379.1"/>
    </source>
</evidence>
<feature type="transmembrane region" description="Helical" evidence="1">
    <location>
        <begin position="92"/>
        <end position="111"/>
    </location>
</feature>
<evidence type="ECO:0000259" key="2">
    <source>
        <dbReference type="Pfam" id="PF08276"/>
    </source>
</evidence>
<keyword evidence="1" id="KW-1133">Transmembrane helix</keyword>
<comment type="caution">
    <text evidence="3">The sequence shown here is derived from an EMBL/GenBank/DDBJ whole genome shotgun (WGS) entry which is preliminary data.</text>
</comment>
<sequence length="200" mass="22968">MVKVKETDTSKAARLERIMSAKKCKQQCLRNCSCTAYMSMDIEGRIDCLTRYGEFLDITEHTAVGRDLYVHLDHMESAENARKSKGYFGRRVMLTVPILSVLLPLVLVIGLRGKQKADELEETRRHPELQFFNLNTLIDATENFSPDNELFWLSWIYVTRILCELLEPHCACAWKAVCVKPAVIKTIGINIIDLNTMSYY</sequence>
<proteinExistence type="predicted"/>
<keyword evidence="3" id="KW-0418">Kinase</keyword>
<dbReference type="CDD" id="cd01098">
    <property type="entry name" value="PAN_AP_plant"/>
    <property type="match status" value="1"/>
</dbReference>
<protein>
    <submittedName>
        <fullName evidence="3">Putative non-specific serine/threonine protein kinase</fullName>
        <ecNumber evidence="3">2.7.11.1</ecNumber>
    </submittedName>
</protein>
<dbReference type="EC" id="2.7.11.1" evidence="3"/>
<gene>
    <name evidence="3" type="ORF">RchiOBHm_Chr2g0132531</name>
</gene>
<dbReference type="PANTHER" id="PTHR32444:SF130">
    <property type="entry name" value="RECEPTOR-LIKE SERINE_THREONINE-PROTEIN KINASE"/>
    <property type="match status" value="1"/>
</dbReference>
<dbReference type="Gramene" id="PRQ50379">
    <property type="protein sequence ID" value="PRQ50379"/>
    <property type="gene ID" value="RchiOBHm_Chr2g0132531"/>
</dbReference>
<keyword evidence="1" id="KW-0812">Transmembrane</keyword>
<keyword evidence="1" id="KW-0472">Membrane</keyword>
<evidence type="ECO:0000256" key="1">
    <source>
        <dbReference type="SAM" id="Phobius"/>
    </source>
</evidence>
<name>A0A2P6RVC4_ROSCH</name>